<sequence>MALTSDEVAARVRNAAIFADDDYNPPAACDWPDGYEALLAATTKLLKAYPNVANRLGYSWATERAAYRTSMDVIFQYHVLELIADVDPGHPHLVDARPVAARAAVNRDFISYAQPSGDLDFIFVSRGFMDIVQYFLEMSVSIMKLDPSQKNRISLWGPANLTKIRTRRPKRVAKIVNDFVLQAIKVARGETPAQQPSIIRDLTFMPNLMWATYDAVGSFVVAHELAHLLRRHDLRDTSLAKELDADRAAISLQLARGGTAKRMDGSATIASLGISLGGPTFYALGGLYYLISALAHWTRGEPIKPYQEKLAHLKVRWDQYRQYLADQSSLSGYPDITPILHKNAAGVYQIASLCAEGLNSYSKQFSLEAHGKEVPFMPEGFFEGFWGK</sequence>
<gene>
    <name evidence="1" type="ORF">GCM10010430_80430</name>
</gene>
<keyword evidence="2" id="KW-1185">Reference proteome</keyword>
<dbReference type="Proteomes" id="UP001500305">
    <property type="component" value="Unassembled WGS sequence"/>
</dbReference>
<reference evidence="1 2" key="1">
    <citation type="journal article" date="2019" name="Int. J. Syst. Evol. Microbiol.">
        <title>The Global Catalogue of Microorganisms (GCM) 10K type strain sequencing project: providing services to taxonomists for standard genome sequencing and annotation.</title>
        <authorList>
            <consortium name="The Broad Institute Genomics Platform"/>
            <consortium name="The Broad Institute Genome Sequencing Center for Infectious Disease"/>
            <person name="Wu L."/>
            <person name="Ma J."/>
        </authorList>
    </citation>
    <scope>NUCLEOTIDE SEQUENCE [LARGE SCALE GENOMIC DNA]</scope>
    <source>
        <strain evidence="1 2">JCM 7356</strain>
    </source>
</reference>
<dbReference type="EMBL" id="BAAATR010000102">
    <property type="protein sequence ID" value="GAA2282513.1"/>
    <property type="molecule type" value="Genomic_DNA"/>
</dbReference>
<evidence type="ECO:0008006" key="3">
    <source>
        <dbReference type="Google" id="ProtNLM"/>
    </source>
</evidence>
<evidence type="ECO:0000313" key="2">
    <source>
        <dbReference type="Proteomes" id="UP001500305"/>
    </source>
</evidence>
<protein>
    <recommendedName>
        <fullName evidence="3">Peptidase M48 domain-containing protein</fullName>
    </recommendedName>
</protein>
<accession>A0ABN3F423</accession>
<dbReference type="RefSeq" id="WP_344641524.1">
    <property type="nucleotide sequence ID" value="NZ_BAAATR010000102.1"/>
</dbReference>
<proteinExistence type="predicted"/>
<name>A0ABN3F423_9ACTN</name>
<comment type="caution">
    <text evidence="1">The sequence shown here is derived from an EMBL/GenBank/DDBJ whole genome shotgun (WGS) entry which is preliminary data.</text>
</comment>
<evidence type="ECO:0000313" key="1">
    <source>
        <dbReference type="EMBL" id="GAA2282513.1"/>
    </source>
</evidence>
<organism evidence="1 2">
    <name type="scientific">Kitasatospora cystarginea</name>
    <dbReference type="NCBI Taxonomy" id="58350"/>
    <lineage>
        <taxon>Bacteria</taxon>
        <taxon>Bacillati</taxon>
        <taxon>Actinomycetota</taxon>
        <taxon>Actinomycetes</taxon>
        <taxon>Kitasatosporales</taxon>
        <taxon>Streptomycetaceae</taxon>
        <taxon>Kitasatospora</taxon>
    </lineage>
</organism>